<accession>A0A7W7I222</accession>
<comment type="caution">
    <text evidence="2">The sequence shown here is derived from an EMBL/GenBank/DDBJ whole genome shotgun (WGS) entry which is preliminary data.</text>
</comment>
<dbReference type="AlphaFoldDB" id="A0A7W7I222"/>
<dbReference type="GO" id="GO:0016491">
    <property type="term" value="F:oxidoreductase activity"/>
    <property type="evidence" value="ECO:0007669"/>
    <property type="project" value="InterPro"/>
</dbReference>
<protein>
    <submittedName>
        <fullName evidence="2">Nitroreductase</fullName>
    </submittedName>
</protein>
<dbReference type="InterPro" id="IPR050627">
    <property type="entry name" value="Nitroreductase/BluB"/>
</dbReference>
<name>A0A7W7I222_9ACTN</name>
<dbReference type="NCBIfam" id="NF047509">
    <property type="entry name" value="Rv3131_FMN_oxido"/>
    <property type="match status" value="1"/>
</dbReference>
<dbReference type="SUPFAM" id="SSF55469">
    <property type="entry name" value="FMN-dependent nitroreductase-like"/>
    <property type="match status" value="2"/>
</dbReference>
<proteinExistence type="predicted"/>
<gene>
    <name evidence="2" type="ORF">BJ971_005584</name>
</gene>
<dbReference type="PANTHER" id="PTHR23026">
    <property type="entry name" value="NADPH NITROREDUCTASE"/>
    <property type="match status" value="1"/>
</dbReference>
<dbReference type="InterPro" id="IPR000415">
    <property type="entry name" value="Nitroreductase-like"/>
</dbReference>
<keyword evidence="3" id="KW-1185">Reference proteome</keyword>
<dbReference type="PANTHER" id="PTHR23026:SF123">
    <property type="entry name" value="NAD(P)H NITROREDUCTASE RV3131-RELATED"/>
    <property type="match status" value="1"/>
</dbReference>
<organism evidence="2 3">
    <name type="scientific">Actinoplanes digitatis</name>
    <dbReference type="NCBI Taxonomy" id="1868"/>
    <lineage>
        <taxon>Bacteria</taxon>
        <taxon>Bacillati</taxon>
        <taxon>Actinomycetota</taxon>
        <taxon>Actinomycetes</taxon>
        <taxon>Micromonosporales</taxon>
        <taxon>Micromonosporaceae</taxon>
        <taxon>Actinoplanes</taxon>
    </lineage>
</organism>
<evidence type="ECO:0000313" key="2">
    <source>
        <dbReference type="EMBL" id="MBB4765028.1"/>
    </source>
</evidence>
<dbReference type="RefSeq" id="WP_184996151.1">
    <property type="nucleotide sequence ID" value="NZ_JACHNH010000001.1"/>
</dbReference>
<reference evidence="2 3" key="1">
    <citation type="submission" date="2020-08" db="EMBL/GenBank/DDBJ databases">
        <title>Sequencing the genomes of 1000 actinobacteria strains.</title>
        <authorList>
            <person name="Klenk H.-P."/>
        </authorList>
    </citation>
    <scope>NUCLEOTIDE SEQUENCE [LARGE SCALE GENOMIC DNA]</scope>
    <source>
        <strain evidence="2 3">DSM 43149</strain>
    </source>
</reference>
<sequence length="333" mass="35585">MNTDAAIRAADTRAEARALSNAATTAGHAPSIHNTQPWRWRLTDNQLDLYLDHSRGLEVTDPESRLAILSCGAALHHALVSLAAAGWHTLIARMPNPAHPDHLAQLRLDHRIPVTPAAIRHLQTIGVRHTDRRPVVSTPVDADTLSAIVAAAESAGAGLHLLRPDQVYDLATAADQAQRAEVEDVAWQAELGYWTGGTRLLGSGIPDSAIGDHAPQTTVPGRDFGHHGDLPISEAHENAARFAVLYGPGDGKLDWLRAGETLSAAWLTAIELGVSVVPLSATIEVAATREHIRCLLADLGHPQLVLRFSTPDPAGTAPPHTPRLPTEQVIERA</sequence>
<feature type="region of interest" description="Disordered" evidence="1">
    <location>
        <begin position="311"/>
        <end position="333"/>
    </location>
</feature>
<evidence type="ECO:0000256" key="1">
    <source>
        <dbReference type="SAM" id="MobiDB-lite"/>
    </source>
</evidence>
<dbReference type="EMBL" id="JACHNH010000001">
    <property type="protein sequence ID" value="MBB4765028.1"/>
    <property type="molecule type" value="Genomic_DNA"/>
</dbReference>
<dbReference type="Proteomes" id="UP000578112">
    <property type="component" value="Unassembled WGS sequence"/>
</dbReference>
<evidence type="ECO:0000313" key="3">
    <source>
        <dbReference type="Proteomes" id="UP000578112"/>
    </source>
</evidence>
<dbReference type="Gene3D" id="3.40.109.10">
    <property type="entry name" value="NADH Oxidase"/>
    <property type="match status" value="1"/>
</dbReference>